<reference evidence="1 2" key="1">
    <citation type="submission" date="2020-01" db="EMBL/GenBank/DDBJ databases">
        <authorList>
            <person name="Gupta K D."/>
        </authorList>
    </citation>
    <scope>NUCLEOTIDE SEQUENCE [LARGE SCALE GENOMIC DNA]</scope>
</reference>
<accession>A0A8S0XPV7</accession>
<proteinExistence type="predicted"/>
<protein>
    <submittedName>
        <fullName evidence="1">Uncharacterized protein</fullName>
    </submittedName>
</protein>
<sequence length="435" mass="49554">MSPTTHDGSYAQALAAMVTAIDQSRRGLLAFGSLDQSRGEISLPQLLLALANLLPRHSEENISITAWHSQEQFALFVCSSDASLNQSELQQYLSVLWSTLRLLAEEFKVSKAHVKEKFSKNKEVNAKTDPYDAELRAKDRTLRAVLSKLVYGWSLHRFQHKIDQGRKDFQGFIAFTNNKADKEDPECCSKMREFADKLHRLWQCEASDTSMIDPSTGEELFPYFIISDVLLLQEDPWYKRLVMPLVWPDNPSKFDLSSYLSKVASINAAIDLACRVAQRKECRAVLQGGFSITLCASTVNLPGQLPKNSEEWGRFLTWFTQHQNIRFSNSEDADLLSQVGSEPAPYESELRLLTFMYDHILPPQVGISGNRKLWIATSSRPCFACGKSVEVPGWRRGRQFAYCWELTDKTLESELITRIVRWFNRLSIVHEVETS</sequence>
<dbReference type="OrthoDB" id="10355687at2759"/>
<keyword evidence="2" id="KW-1185">Reference proteome</keyword>
<gene>
    <name evidence="1" type="ORF">AAE3_LOCUS4378</name>
</gene>
<evidence type="ECO:0000313" key="1">
    <source>
        <dbReference type="EMBL" id="CAA7262277.1"/>
    </source>
</evidence>
<organism evidence="1 2">
    <name type="scientific">Cyclocybe aegerita</name>
    <name type="common">Black poplar mushroom</name>
    <name type="synonym">Agrocybe aegerita</name>
    <dbReference type="NCBI Taxonomy" id="1973307"/>
    <lineage>
        <taxon>Eukaryota</taxon>
        <taxon>Fungi</taxon>
        <taxon>Dikarya</taxon>
        <taxon>Basidiomycota</taxon>
        <taxon>Agaricomycotina</taxon>
        <taxon>Agaricomycetes</taxon>
        <taxon>Agaricomycetidae</taxon>
        <taxon>Agaricales</taxon>
        <taxon>Agaricineae</taxon>
        <taxon>Bolbitiaceae</taxon>
        <taxon>Cyclocybe</taxon>
    </lineage>
</organism>
<comment type="caution">
    <text evidence="1">The sequence shown here is derived from an EMBL/GenBank/DDBJ whole genome shotgun (WGS) entry which is preliminary data.</text>
</comment>
<dbReference type="AlphaFoldDB" id="A0A8S0XPV7"/>
<dbReference type="Proteomes" id="UP000467700">
    <property type="component" value="Unassembled WGS sequence"/>
</dbReference>
<dbReference type="EMBL" id="CACVBS010000035">
    <property type="protein sequence ID" value="CAA7262277.1"/>
    <property type="molecule type" value="Genomic_DNA"/>
</dbReference>
<name>A0A8S0XPV7_CYCAE</name>
<evidence type="ECO:0000313" key="2">
    <source>
        <dbReference type="Proteomes" id="UP000467700"/>
    </source>
</evidence>